<protein>
    <submittedName>
        <fullName evidence="6">Adenosine kinase</fullName>
    </submittedName>
</protein>
<evidence type="ECO:0000313" key="6">
    <source>
        <dbReference type="EMBL" id="GGX55663.1"/>
    </source>
</evidence>
<evidence type="ECO:0000256" key="4">
    <source>
        <dbReference type="RuleBase" id="RU003704"/>
    </source>
</evidence>
<dbReference type="PANTHER" id="PTHR43320:SF3">
    <property type="entry name" value="CARBOHYDRATE KINASE PFKB DOMAIN-CONTAINING PROTEIN"/>
    <property type="match status" value="1"/>
</dbReference>
<comment type="similarity">
    <text evidence="1 4">Belongs to the carbohydrate kinase PfkB family.</text>
</comment>
<dbReference type="Gene3D" id="3.40.1190.20">
    <property type="match status" value="1"/>
</dbReference>
<dbReference type="SUPFAM" id="SSF53613">
    <property type="entry name" value="Ribokinase-like"/>
    <property type="match status" value="1"/>
</dbReference>
<reference evidence="6" key="1">
    <citation type="journal article" date="2014" name="Int. J. Syst. Evol. Microbiol.">
        <title>Complete genome sequence of Corynebacterium casei LMG S-19264T (=DSM 44701T), isolated from a smear-ripened cheese.</title>
        <authorList>
            <consortium name="US DOE Joint Genome Institute (JGI-PGF)"/>
            <person name="Walter F."/>
            <person name="Albersmeier A."/>
            <person name="Kalinowski J."/>
            <person name="Ruckert C."/>
        </authorList>
    </citation>
    <scope>NUCLEOTIDE SEQUENCE</scope>
    <source>
        <strain evidence="6">KCTC 22169</strain>
    </source>
</reference>
<keyword evidence="2 4" id="KW-0808">Transferase</keyword>
<keyword evidence="3 4" id="KW-0418">Kinase</keyword>
<dbReference type="Proteomes" id="UP000626148">
    <property type="component" value="Unassembled WGS sequence"/>
</dbReference>
<gene>
    <name evidence="6" type="ORF">GCM10007392_24190</name>
</gene>
<dbReference type="InterPro" id="IPR002173">
    <property type="entry name" value="Carboh/pur_kinase_PfkB_CS"/>
</dbReference>
<dbReference type="RefSeq" id="WP_189608892.1">
    <property type="nucleotide sequence ID" value="NZ_BMXR01000005.1"/>
</dbReference>
<dbReference type="AlphaFoldDB" id="A0A918K9J7"/>
<dbReference type="PANTHER" id="PTHR43320">
    <property type="entry name" value="SUGAR KINASE"/>
    <property type="match status" value="1"/>
</dbReference>
<dbReference type="InterPro" id="IPR002139">
    <property type="entry name" value="Ribo/fructo_kinase"/>
</dbReference>
<organism evidence="6 7">
    <name type="scientific">Saccharospirillum salsuginis</name>
    <dbReference type="NCBI Taxonomy" id="418750"/>
    <lineage>
        <taxon>Bacteria</taxon>
        <taxon>Pseudomonadati</taxon>
        <taxon>Pseudomonadota</taxon>
        <taxon>Gammaproteobacteria</taxon>
        <taxon>Oceanospirillales</taxon>
        <taxon>Saccharospirillaceae</taxon>
        <taxon>Saccharospirillum</taxon>
    </lineage>
</organism>
<dbReference type="Pfam" id="PF00294">
    <property type="entry name" value="PfkB"/>
    <property type="match status" value="1"/>
</dbReference>
<dbReference type="InterPro" id="IPR011611">
    <property type="entry name" value="PfkB_dom"/>
</dbReference>
<dbReference type="InterPro" id="IPR029056">
    <property type="entry name" value="Ribokinase-like"/>
</dbReference>
<accession>A0A918K9J7</accession>
<proteinExistence type="inferred from homology"/>
<dbReference type="InterPro" id="IPR052700">
    <property type="entry name" value="Carb_kinase_PfkB-like"/>
</dbReference>
<dbReference type="EMBL" id="BMXR01000005">
    <property type="protein sequence ID" value="GGX55663.1"/>
    <property type="molecule type" value="Genomic_DNA"/>
</dbReference>
<dbReference type="CDD" id="cd01168">
    <property type="entry name" value="adenosine_kinase"/>
    <property type="match status" value="1"/>
</dbReference>
<reference evidence="6" key="2">
    <citation type="submission" date="2020-09" db="EMBL/GenBank/DDBJ databases">
        <authorList>
            <person name="Sun Q."/>
            <person name="Kim S."/>
        </authorList>
    </citation>
    <scope>NUCLEOTIDE SEQUENCE</scope>
    <source>
        <strain evidence="6">KCTC 22169</strain>
    </source>
</reference>
<evidence type="ECO:0000259" key="5">
    <source>
        <dbReference type="Pfam" id="PF00294"/>
    </source>
</evidence>
<keyword evidence="7" id="KW-1185">Reference proteome</keyword>
<evidence type="ECO:0000256" key="2">
    <source>
        <dbReference type="ARBA" id="ARBA00022679"/>
    </source>
</evidence>
<evidence type="ECO:0000256" key="1">
    <source>
        <dbReference type="ARBA" id="ARBA00010688"/>
    </source>
</evidence>
<feature type="domain" description="Carbohydrate kinase PfkB" evidence="5">
    <location>
        <begin position="44"/>
        <end position="318"/>
    </location>
</feature>
<evidence type="ECO:0000256" key="3">
    <source>
        <dbReference type="ARBA" id="ARBA00022777"/>
    </source>
</evidence>
<dbReference type="PRINTS" id="PR00990">
    <property type="entry name" value="RIBOKINASE"/>
</dbReference>
<sequence length="333" mass="36421">MSQLDVYAVGQALVDEEYLVSNRFLSSLGVAKGHRTLIDYDRSRTLRRAATDEGQLLKRMNGGSGANSITATAQLGARCHFSCRLGDDEEGDFYIQQLTDSGVETDPKDRIADGHTGVCLVMVTPDAERTMNTYVGITDDIGVDDVNFDALDSANWLYLEGHLLISELGHEAAIACRDRARRQGKKIAVNFCDPAVARLCRDEMTDLLSERCDLLFCNEEEAQIWTHRTDLEDAMNALDRLAKTWVLTRGEAGAVAYDGHNRFDIPAHKVNAMNTTGAGDTFAGAFLYGLTQGRSYNTAGALASLASAVKVQHAGARLDKTQLLDVRRRILGA</sequence>
<evidence type="ECO:0000313" key="7">
    <source>
        <dbReference type="Proteomes" id="UP000626148"/>
    </source>
</evidence>
<dbReference type="PROSITE" id="PS00584">
    <property type="entry name" value="PFKB_KINASES_2"/>
    <property type="match status" value="1"/>
</dbReference>
<dbReference type="GO" id="GO:0016301">
    <property type="term" value="F:kinase activity"/>
    <property type="evidence" value="ECO:0007669"/>
    <property type="project" value="UniProtKB-KW"/>
</dbReference>
<name>A0A918K9J7_9GAMM</name>
<comment type="caution">
    <text evidence="6">The sequence shown here is derived from an EMBL/GenBank/DDBJ whole genome shotgun (WGS) entry which is preliminary data.</text>
</comment>